<evidence type="ECO:0000259" key="7">
    <source>
        <dbReference type="Pfam" id="PF22919"/>
    </source>
</evidence>
<accession>A0AB73SYG8</accession>
<evidence type="ECO:0000256" key="2">
    <source>
        <dbReference type="ARBA" id="ARBA00022448"/>
    </source>
</evidence>
<dbReference type="CDD" id="cd01135">
    <property type="entry name" value="V_A-ATPase_B"/>
    <property type="match status" value="1"/>
</dbReference>
<comment type="similarity">
    <text evidence="1 4">Belongs to the ATPase alpha/beta chains family.</text>
</comment>
<dbReference type="InterPro" id="IPR004100">
    <property type="entry name" value="ATPase_F1/V1/A1_a/bsu_N"/>
</dbReference>
<dbReference type="GO" id="GO:0046933">
    <property type="term" value="F:proton-transporting ATP synthase activity, rotational mechanism"/>
    <property type="evidence" value="ECO:0007669"/>
    <property type="project" value="UniProtKB-UniRule"/>
</dbReference>
<dbReference type="InterPro" id="IPR000194">
    <property type="entry name" value="ATPase_F1/V1/A1_a/bsu_nucl-bd"/>
</dbReference>
<feature type="domain" description="ATPase F1/V1/A1 complex alpha/beta subunit nucleotide-binding" evidence="5">
    <location>
        <begin position="131"/>
        <end position="350"/>
    </location>
</feature>
<dbReference type="EMBL" id="QGGY01000018">
    <property type="protein sequence ID" value="PWJ72413.1"/>
    <property type="molecule type" value="Genomic_DNA"/>
</dbReference>
<dbReference type="AlphaFoldDB" id="A0AB73SYG8"/>
<dbReference type="RefSeq" id="WP_109748415.1">
    <property type="nucleotide sequence ID" value="NZ_CABJAT010000011.1"/>
</dbReference>
<dbReference type="Pfam" id="PF00006">
    <property type="entry name" value="ATP-synt_ab"/>
    <property type="match status" value="1"/>
</dbReference>
<dbReference type="InterPro" id="IPR020003">
    <property type="entry name" value="ATPase_a/bsu_AS"/>
</dbReference>
<reference evidence="8 9" key="1">
    <citation type="submission" date="2018-05" db="EMBL/GenBank/DDBJ databases">
        <authorList>
            <person name="Goeker M."/>
            <person name="Huntemann M."/>
            <person name="Clum A."/>
            <person name="Pillay M."/>
            <person name="Palaniappan K."/>
            <person name="Varghese N."/>
            <person name="Mikhailova N."/>
            <person name="Stamatis D."/>
            <person name="Reddy T."/>
            <person name="Daum C."/>
            <person name="Shapiro N."/>
            <person name="Ivanova N."/>
            <person name="Kyrpides N."/>
            <person name="Woyke T."/>
        </authorList>
    </citation>
    <scope>NUCLEOTIDE SEQUENCE [LARGE SCALE GENOMIC DNA]</scope>
    <source>
        <strain evidence="8 9">DSM 26524</strain>
    </source>
</reference>
<keyword evidence="2 4" id="KW-0813">Transport</keyword>
<feature type="domain" description="ATPase F1/V1/A1 complex alpha/beta subunit N-terminal" evidence="6">
    <location>
        <begin position="9"/>
        <end position="64"/>
    </location>
</feature>
<dbReference type="InterPro" id="IPR055190">
    <property type="entry name" value="ATP-synt_VA_C"/>
</dbReference>
<evidence type="ECO:0000256" key="4">
    <source>
        <dbReference type="HAMAP-Rule" id="MF_00310"/>
    </source>
</evidence>
<dbReference type="HAMAP" id="MF_00310">
    <property type="entry name" value="ATP_synth_B_arch"/>
    <property type="match status" value="1"/>
</dbReference>
<gene>
    <name evidence="4" type="primary">atpB</name>
    <name evidence="8" type="ORF">C7383_11822</name>
</gene>
<proteinExistence type="inferred from homology"/>
<comment type="caution">
    <text evidence="8">The sequence shown here is derived from an EMBL/GenBank/DDBJ whole genome shotgun (WGS) entry which is preliminary data.</text>
</comment>
<protein>
    <recommendedName>
        <fullName evidence="4">V-type ATP synthase beta chain</fullName>
    </recommendedName>
    <alternativeName>
        <fullName evidence="4">V-ATPase subunit B</fullName>
    </alternativeName>
</protein>
<dbReference type="PANTHER" id="PTHR43389:SF4">
    <property type="entry name" value="V-TYPE PROTON ATPASE SUBUNIT B"/>
    <property type="match status" value="1"/>
</dbReference>
<dbReference type="Gene3D" id="3.40.50.12240">
    <property type="match status" value="1"/>
</dbReference>
<sequence length="465" mass="51338">MSIEYLGLSKINGPLVVLEGVQGASFDEIVEITVEGSQKKLGRIVELYEDRAVIQVFEGNEGMSLKNTHTKLTGHPMEVSLSPEILGRTFNGIGQPIDDLGEISPEVKLDINGLPLNPVTREYPRNYIRTGISAIDGLTTLIRGQKLPIFSGNGLPHDRLAAQIVKQASLGDNSDEKFAIVFAAMGVKYDVAEFFRKTFEESGVSDHVVMYLNLANDPVVERLITPKVALTAAEYLAFEKGMHILVILTDMTSFCEAMREVSSSKGEIPSRKGYPGYLYSELATIYERAGIVEGINGSVTQIPILTMPNDDITHPIPDLTGYITEGQIVLERQLHGQAIYPPINVLPSLSRLMKDGIGAGYTREDHQDVANQLFSCYAKVGDARSLASVIGEDELSPLDKIYLQFGKAFETHFVGQGENENRTIEDTLDLGWELLGMLPREELDRIDTKILDKYYKPADKEAEVI</sequence>
<dbReference type="GO" id="GO:0042777">
    <property type="term" value="P:proton motive force-driven plasma membrane ATP synthesis"/>
    <property type="evidence" value="ECO:0007669"/>
    <property type="project" value="UniProtKB-UniRule"/>
</dbReference>
<evidence type="ECO:0000259" key="6">
    <source>
        <dbReference type="Pfam" id="PF02874"/>
    </source>
</evidence>
<evidence type="ECO:0000313" key="8">
    <source>
        <dbReference type="EMBL" id="PWJ72413.1"/>
    </source>
</evidence>
<dbReference type="CDD" id="cd18112">
    <property type="entry name" value="ATP-synt_V_A-type_beta_C"/>
    <property type="match status" value="1"/>
</dbReference>
<dbReference type="PROSITE" id="PS00152">
    <property type="entry name" value="ATPASE_ALPHA_BETA"/>
    <property type="match status" value="1"/>
</dbReference>
<dbReference type="InterPro" id="IPR027417">
    <property type="entry name" value="P-loop_NTPase"/>
</dbReference>
<evidence type="ECO:0000256" key="1">
    <source>
        <dbReference type="ARBA" id="ARBA00008936"/>
    </source>
</evidence>
<dbReference type="SUPFAM" id="SSF52540">
    <property type="entry name" value="P-loop containing nucleoside triphosphate hydrolases"/>
    <property type="match status" value="1"/>
</dbReference>
<evidence type="ECO:0000259" key="5">
    <source>
        <dbReference type="Pfam" id="PF00006"/>
    </source>
</evidence>
<name>A0AB73SYG8_9FIRM</name>
<dbReference type="InterPro" id="IPR022879">
    <property type="entry name" value="V-ATPase_su_B/beta"/>
</dbReference>
<dbReference type="Proteomes" id="UP000245412">
    <property type="component" value="Unassembled WGS sequence"/>
</dbReference>
<dbReference type="PANTHER" id="PTHR43389">
    <property type="entry name" value="V-TYPE PROTON ATPASE SUBUNIT B"/>
    <property type="match status" value="1"/>
</dbReference>
<dbReference type="CDD" id="cd18118">
    <property type="entry name" value="ATP-synt_V_A-type_beta_N"/>
    <property type="match status" value="1"/>
</dbReference>
<keyword evidence="4" id="KW-0375">Hydrogen ion transport</keyword>
<dbReference type="Pfam" id="PF02874">
    <property type="entry name" value="ATP-synt_ab_N"/>
    <property type="match status" value="1"/>
</dbReference>
<comment type="function">
    <text evidence="4">Produces ATP from ADP in the presence of a proton gradient across the membrane. The V-type beta chain is a regulatory subunit.</text>
</comment>
<keyword evidence="4" id="KW-0066">ATP synthesis</keyword>
<keyword evidence="9" id="KW-1185">Reference proteome</keyword>
<feature type="domain" description="ATP synthase A/B type C-terminal" evidence="7">
    <location>
        <begin position="355"/>
        <end position="455"/>
    </location>
</feature>
<dbReference type="NCBIfam" id="NF003235">
    <property type="entry name" value="PRK04196.1"/>
    <property type="match status" value="1"/>
</dbReference>
<dbReference type="Pfam" id="PF22919">
    <property type="entry name" value="ATP-synt_VA_C"/>
    <property type="match status" value="1"/>
</dbReference>
<dbReference type="GO" id="GO:0005524">
    <property type="term" value="F:ATP binding"/>
    <property type="evidence" value="ECO:0007669"/>
    <property type="project" value="UniProtKB-UniRule"/>
</dbReference>
<evidence type="ECO:0000256" key="3">
    <source>
        <dbReference type="ARBA" id="ARBA00023065"/>
    </source>
</evidence>
<dbReference type="GO" id="GO:0046961">
    <property type="term" value="F:proton-transporting ATPase activity, rotational mechanism"/>
    <property type="evidence" value="ECO:0007669"/>
    <property type="project" value="TreeGrafter"/>
</dbReference>
<organism evidence="8 9">
    <name type="scientific">Murimonas intestini</name>
    <dbReference type="NCBI Taxonomy" id="1337051"/>
    <lineage>
        <taxon>Bacteria</taxon>
        <taxon>Bacillati</taxon>
        <taxon>Bacillota</taxon>
        <taxon>Clostridia</taxon>
        <taxon>Lachnospirales</taxon>
        <taxon>Lachnospiraceae</taxon>
        <taxon>Murimonas</taxon>
    </lineage>
</organism>
<evidence type="ECO:0000313" key="9">
    <source>
        <dbReference type="Proteomes" id="UP000245412"/>
    </source>
</evidence>
<keyword evidence="3 4" id="KW-0406">Ion transport</keyword>